<comment type="caution">
    <text evidence="2">The sequence shown here is derived from an EMBL/GenBank/DDBJ whole genome shotgun (WGS) entry which is preliminary data.</text>
</comment>
<accession>A0A368BLH5</accession>
<reference evidence="2 3" key="1">
    <citation type="journal article" date="2018" name="Microbiome">
        <title>Fine metagenomic profile of the Mediterranean stratified and mixed water columns revealed by assembly and recruitment.</title>
        <authorList>
            <person name="Haro-Moreno J.M."/>
            <person name="Lopez-Perez M."/>
            <person name="De La Torre J.R."/>
            <person name="Picazo A."/>
            <person name="Camacho A."/>
            <person name="Rodriguez-Valera F."/>
        </authorList>
    </citation>
    <scope>NUCLEOTIDE SEQUENCE [LARGE SCALE GENOMIC DNA]</scope>
    <source>
        <strain evidence="2">MED-G84</strain>
    </source>
</reference>
<evidence type="ECO:0000313" key="2">
    <source>
        <dbReference type="EMBL" id="RCL38150.1"/>
    </source>
</evidence>
<name>A0A368BLH5_9GAMM</name>
<feature type="domain" description="Acyl-CoA thioesterase-like N-terminal HotDog" evidence="1">
    <location>
        <begin position="47"/>
        <end position="128"/>
    </location>
</feature>
<dbReference type="AlphaFoldDB" id="A0A368BLH5"/>
<dbReference type="Pfam" id="PF13622">
    <property type="entry name" value="4HBT_3"/>
    <property type="match status" value="1"/>
</dbReference>
<gene>
    <name evidence="2" type="ORF">DBW98_02885</name>
</gene>
<organism evidence="2 3">
    <name type="scientific">SAR86 cluster bacterium</name>
    <dbReference type="NCBI Taxonomy" id="2030880"/>
    <lineage>
        <taxon>Bacteria</taxon>
        <taxon>Pseudomonadati</taxon>
        <taxon>Pseudomonadota</taxon>
        <taxon>Gammaproteobacteria</taxon>
        <taxon>SAR86 cluster</taxon>
    </lineage>
</organism>
<dbReference type="SUPFAM" id="SSF54637">
    <property type="entry name" value="Thioesterase/thiol ester dehydrase-isomerase"/>
    <property type="match status" value="1"/>
</dbReference>
<dbReference type="Proteomes" id="UP000253032">
    <property type="component" value="Unassembled WGS sequence"/>
</dbReference>
<dbReference type="EMBL" id="QOPC01000013">
    <property type="protein sequence ID" value="RCL38150.1"/>
    <property type="molecule type" value="Genomic_DNA"/>
</dbReference>
<dbReference type="Gene3D" id="3.10.129.10">
    <property type="entry name" value="Hotdog Thioesterase"/>
    <property type="match status" value="1"/>
</dbReference>
<dbReference type="InterPro" id="IPR029069">
    <property type="entry name" value="HotDog_dom_sf"/>
</dbReference>
<evidence type="ECO:0000313" key="3">
    <source>
        <dbReference type="Proteomes" id="UP000253032"/>
    </source>
</evidence>
<dbReference type="InterPro" id="IPR049449">
    <property type="entry name" value="TesB_ACOT8-like_N"/>
</dbReference>
<sequence>MSSSKINLNEPPKFLSILGSKGFNYDKSKGIAEMKFLIGDDLTHSNGTIVQGGFITAMLDASMAHLLILKGESKINPLSLNVNVAFLAPGKPGEFVASSKIDRLGKSVAFTSATLHQGDLLIATASATNKLIQLK</sequence>
<evidence type="ECO:0000259" key="1">
    <source>
        <dbReference type="Pfam" id="PF13622"/>
    </source>
</evidence>
<proteinExistence type="predicted"/>
<dbReference type="CDD" id="cd03443">
    <property type="entry name" value="PaaI_thioesterase"/>
    <property type="match status" value="1"/>
</dbReference>
<protein>
    <submittedName>
        <fullName evidence="2">PaaI family thioesterase</fullName>
    </submittedName>
</protein>